<organism evidence="2 3">
    <name type="scientific">Monosporascus ibericus</name>
    <dbReference type="NCBI Taxonomy" id="155417"/>
    <lineage>
        <taxon>Eukaryota</taxon>
        <taxon>Fungi</taxon>
        <taxon>Dikarya</taxon>
        <taxon>Ascomycota</taxon>
        <taxon>Pezizomycotina</taxon>
        <taxon>Sordariomycetes</taxon>
        <taxon>Xylariomycetidae</taxon>
        <taxon>Xylariales</taxon>
        <taxon>Xylariales incertae sedis</taxon>
        <taxon>Monosporascus</taxon>
    </lineage>
</organism>
<evidence type="ECO:0000256" key="1">
    <source>
        <dbReference type="SAM" id="MobiDB-lite"/>
    </source>
</evidence>
<dbReference type="AlphaFoldDB" id="A0A4Q4T321"/>
<dbReference type="EMBL" id="QJNU01000463">
    <property type="protein sequence ID" value="RYO98376.1"/>
    <property type="molecule type" value="Genomic_DNA"/>
</dbReference>
<sequence length="479" mass="53508">MAPPASISEDWEELVDDAFSVISVSTSDDFNGNCQSSSNECLIHASSPTNPTVGQCSLPSRGINSLPIRAEPHGVIAPDTNSDDGRAPDENAQDDEVERQGMDMKDVTEPEESSNQSFYKSLDWDNVDPTFLLKIDNSLIKLITQITGLLEFKGNLSLPNGALDVKYGCQKLLGYLQQLSPVLEGYSKHWDPKHATGNIPLDPGLKTWMLKLRIELLSLEDKLQKDINRQAAPTQVARGLRPRVPDVSEYDKPLDASSYVQILATFSAQMEVFMPILETDYNDFHTAGMTFPSIEEKEQPPPQTTDNSAGPCQSRPGYHLWYLRRELYELKDQISACISDLDTIQQGGATKDSCLVVLIASSYRSIKASLDLMLSNHPSDWIDHSLNGGLTYAEFCELDPDIIRSLNLRLKEITDDLFLESRKVQSRQDMDKPDNADDQDETQTQAISELPLSQLYNMEEVLQSVFRLRSSPISKEEEA</sequence>
<protein>
    <submittedName>
        <fullName evidence="2">Uncharacterized protein</fullName>
    </submittedName>
</protein>
<evidence type="ECO:0000313" key="3">
    <source>
        <dbReference type="Proteomes" id="UP000293360"/>
    </source>
</evidence>
<keyword evidence="3" id="KW-1185">Reference proteome</keyword>
<dbReference type="OrthoDB" id="5294021at2759"/>
<feature type="compositionally biased region" description="Basic and acidic residues" evidence="1">
    <location>
        <begin position="424"/>
        <end position="435"/>
    </location>
</feature>
<comment type="caution">
    <text evidence="2">The sequence shown here is derived from an EMBL/GenBank/DDBJ whole genome shotgun (WGS) entry which is preliminary data.</text>
</comment>
<feature type="region of interest" description="Disordered" evidence="1">
    <location>
        <begin position="424"/>
        <end position="451"/>
    </location>
</feature>
<gene>
    <name evidence="2" type="ORF">DL764_007103</name>
</gene>
<proteinExistence type="predicted"/>
<evidence type="ECO:0000313" key="2">
    <source>
        <dbReference type="EMBL" id="RYO98376.1"/>
    </source>
</evidence>
<accession>A0A4Q4T321</accession>
<reference evidence="2 3" key="1">
    <citation type="submission" date="2018-06" db="EMBL/GenBank/DDBJ databases">
        <title>Complete Genomes of Monosporascus.</title>
        <authorList>
            <person name="Robinson A.J."/>
            <person name="Natvig D.O."/>
        </authorList>
    </citation>
    <scope>NUCLEOTIDE SEQUENCE [LARGE SCALE GENOMIC DNA]</scope>
    <source>
        <strain evidence="2 3">CBS 110550</strain>
    </source>
</reference>
<feature type="region of interest" description="Disordered" evidence="1">
    <location>
        <begin position="73"/>
        <end position="116"/>
    </location>
</feature>
<dbReference type="Proteomes" id="UP000293360">
    <property type="component" value="Unassembled WGS sequence"/>
</dbReference>
<feature type="compositionally biased region" description="Basic and acidic residues" evidence="1">
    <location>
        <begin position="98"/>
        <end position="108"/>
    </location>
</feature>
<name>A0A4Q4T321_9PEZI</name>